<evidence type="ECO:0000313" key="1">
    <source>
        <dbReference type="EMBL" id="BDU71551.1"/>
    </source>
</evidence>
<name>A0AA48GTN6_9BACT</name>
<gene>
    <name evidence="1" type="ORF">METEAL_07250</name>
</gene>
<evidence type="ECO:0000313" key="2">
    <source>
        <dbReference type="Proteomes" id="UP001238179"/>
    </source>
</evidence>
<dbReference type="Pfam" id="PF14390">
    <property type="entry name" value="DUF4420"/>
    <property type="match status" value="1"/>
</dbReference>
<dbReference type="EMBL" id="AP027080">
    <property type="protein sequence ID" value="BDU71551.1"/>
    <property type="molecule type" value="Genomic_DNA"/>
</dbReference>
<reference evidence="2" key="1">
    <citation type="journal article" date="2023" name="Int. J. Syst. Evol. Microbiol.">
        <title>Mesoterricola silvestris gen. nov., sp. nov., Mesoterricola sediminis sp. nov., Geothrix oryzae sp. nov., Geothrix edaphica sp. nov., Geothrix rubra sp. nov., and Geothrix limicola sp. nov., six novel members of Acidobacteriota isolated from soils.</title>
        <authorList>
            <person name="Itoh H."/>
            <person name="Sugisawa Y."/>
            <person name="Mise K."/>
            <person name="Xu Z."/>
            <person name="Kuniyasu M."/>
            <person name="Ushijima N."/>
            <person name="Kawano K."/>
            <person name="Kobayashi E."/>
            <person name="Shiratori Y."/>
            <person name="Masuda Y."/>
            <person name="Senoo K."/>
        </authorList>
    </citation>
    <scope>NUCLEOTIDE SEQUENCE [LARGE SCALE GENOMIC DNA]</scope>
    <source>
        <strain evidence="2">W79</strain>
    </source>
</reference>
<dbReference type="RefSeq" id="WP_316414441.1">
    <property type="nucleotide sequence ID" value="NZ_AP027080.1"/>
</dbReference>
<proteinExistence type="predicted"/>
<dbReference type="Proteomes" id="UP001238179">
    <property type="component" value="Chromosome"/>
</dbReference>
<sequence length="318" mass="35109">MKADPWFQISRPASPGQLKALRMHPDHPHEIFRTRDHSGAIGISIAFRDVVSFPAILPRLRGITIRNGNAPAQLLLTLHGEADSDLFNALSEDLARSCAEERDCQAALNAVLGRLDRWQKMLAHDRKGLLTEQEIRGLFGELTFLHEELIPRFGPSAVAFWNGPDGSPQDFAIGSSVVEIKTRAGSGPTRIQISSPEQLWPLLPKLFLGVYYLALVTIPGQGRSLRDLVDLIRTEVDVPGLRETYESRLEAVGYIDLPEYGADSFLPGPLDTYEVRQGFPMIAPGSVPDGVEHVTYAIQLDRCQPFLKAIDWAAIGGQ</sequence>
<dbReference type="KEGG" id="msil:METEAL_07250"/>
<accession>A0AA48GTN6</accession>
<dbReference type="AlphaFoldDB" id="A0AA48GTN6"/>
<keyword evidence="2" id="KW-1185">Reference proteome</keyword>
<dbReference type="InterPro" id="IPR025534">
    <property type="entry name" value="DUF4420"/>
</dbReference>
<protein>
    <recommendedName>
        <fullName evidence="3">PD-(D/E)XK motif protein</fullName>
    </recommendedName>
</protein>
<evidence type="ECO:0008006" key="3">
    <source>
        <dbReference type="Google" id="ProtNLM"/>
    </source>
</evidence>
<organism evidence="1 2">
    <name type="scientific">Mesoterricola silvestris</name>
    <dbReference type="NCBI Taxonomy" id="2927979"/>
    <lineage>
        <taxon>Bacteria</taxon>
        <taxon>Pseudomonadati</taxon>
        <taxon>Acidobacteriota</taxon>
        <taxon>Holophagae</taxon>
        <taxon>Holophagales</taxon>
        <taxon>Holophagaceae</taxon>
        <taxon>Mesoterricola</taxon>
    </lineage>
</organism>